<dbReference type="InterPro" id="IPR052176">
    <property type="entry name" value="Glycosyl_Hydrlase_43_Enz"/>
</dbReference>
<name>A0A0C3H3N1_OIDMZ</name>
<keyword evidence="4" id="KW-0119">Carbohydrate metabolism</keyword>
<dbReference type="HOGENOM" id="CLU_009397_11_2_1"/>
<evidence type="ECO:0000256" key="6">
    <source>
        <dbReference type="PIRSR" id="PIRSR606710-1"/>
    </source>
</evidence>
<dbReference type="SUPFAM" id="SSF75005">
    <property type="entry name" value="Arabinanase/levansucrase/invertase"/>
    <property type="match status" value="1"/>
</dbReference>
<evidence type="ECO:0000256" key="4">
    <source>
        <dbReference type="ARBA" id="ARBA00023277"/>
    </source>
</evidence>
<evidence type="ECO:0000313" key="13">
    <source>
        <dbReference type="Proteomes" id="UP000054321"/>
    </source>
</evidence>
<dbReference type="SMART" id="SM00236">
    <property type="entry name" value="fCBD"/>
    <property type="match status" value="1"/>
</dbReference>
<dbReference type="InterPro" id="IPR006584">
    <property type="entry name" value="Cellulose-bd_IV"/>
</dbReference>
<dbReference type="Pfam" id="PF04616">
    <property type="entry name" value="Glyco_hydro_43"/>
    <property type="match status" value="1"/>
</dbReference>
<evidence type="ECO:0000313" key="12">
    <source>
        <dbReference type="EMBL" id="KIN02771.1"/>
    </source>
</evidence>
<dbReference type="PANTHER" id="PTHR43772">
    <property type="entry name" value="ENDO-1,4-BETA-XYLANASE"/>
    <property type="match status" value="1"/>
</dbReference>
<evidence type="ECO:0000259" key="10">
    <source>
        <dbReference type="PROSITE" id="PS51164"/>
    </source>
</evidence>
<protein>
    <submittedName>
        <fullName evidence="12">Carbohydrate-binding module family 1 protein</fullName>
    </submittedName>
</protein>
<proteinExistence type="inferred from homology"/>
<dbReference type="InterPro" id="IPR035971">
    <property type="entry name" value="CBD_sf"/>
</dbReference>
<dbReference type="CDD" id="cd18618">
    <property type="entry name" value="GH43_Xsa43E-like"/>
    <property type="match status" value="1"/>
</dbReference>
<evidence type="ECO:0000256" key="7">
    <source>
        <dbReference type="PIRSR" id="PIRSR606710-2"/>
    </source>
</evidence>
<reference evidence="12 13" key="1">
    <citation type="submission" date="2014-04" db="EMBL/GenBank/DDBJ databases">
        <authorList>
            <consortium name="DOE Joint Genome Institute"/>
            <person name="Kuo A."/>
            <person name="Martino E."/>
            <person name="Perotto S."/>
            <person name="Kohler A."/>
            <person name="Nagy L.G."/>
            <person name="Floudas D."/>
            <person name="Copeland A."/>
            <person name="Barry K.W."/>
            <person name="Cichocki N."/>
            <person name="Veneault-Fourrey C."/>
            <person name="LaButti K."/>
            <person name="Lindquist E.A."/>
            <person name="Lipzen A."/>
            <person name="Lundell T."/>
            <person name="Morin E."/>
            <person name="Murat C."/>
            <person name="Sun H."/>
            <person name="Tunlid A."/>
            <person name="Henrissat B."/>
            <person name="Grigoriev I.V."/>
            <person name="Hibbett D.S."/>
            <person name="Martin F."/>
            <person name="Nordberg H.P."/>
            <person name="Cantor M.N."/>
            <person name="Hua S.X."/>
        </authorList>
    </citation>
    <scope>NUCLEOTIDE SEQUENCE [LARGE SCALE GENOMIC DNA]</scope>
    <source>
        <strain evidence="12 13">Zn</strain>
    </source>
</reference>
<gene>
    <name evidence="12" type="ORF">OIDMADRAFT_40619</name>
</gene>
<keyword evidence="13" id="KW-1185">Reference proteome</keyword>
<evidence type="ECO:0000256" key="9">
    <source>
        <dbReference type="SAM" id="SignalP"/>
    </source>
</evidence>
<evidence type="ECO:0000256" key="1">
    <source>
        <dbReference type="ARBA" id="ARBA00009865"/>
    </source>
</evidence>
<dbReference type="EMBL" id="KN832874">
    <property type="protein sequence ID" value="KIN02771.1"/>
    <property type="molecule type" value="Genomic_DNA"/>
</dbReference>
<feature type="site" description="Important for catalytic activity, responsible for pKa modulation of the active site Glu and correct orientation of both the proton donor and substrate" evidence="7">
    <location>
        <position position="148"/>
    </location>
</feature>
<feature type="domain" description="CBM6" evidence="11">
    <location>
        <begin position="327"/>
        <end position="450"/>
    </location>
</feature>
<dbReference type="GO" id="GO:0005975">
    <property type="term" value="P:carbohydrate metabolic process"/>
    <property type="evidence" value="ECO:0007669"/>
    <property type="project" value="InterPro"/>
</dbReference>
<evidence type="ECO:0000259" key="11">
    <source>
        <dbReference type="PROSITE" id="PS51175"/>
    </source>
</evidence>
<dbReference type="GO" id="GO:0004553">
    <property type="term" value="F:hydrolase activity, hydrolyzing O-glycosyl compounds"/>
    <property type="evidence" value="ECO:0007669"/>
    <property type="project" value="InterPro"/>
</dbReference>
<evidence type="ECO:0000256" key="5">
    <source>
        <dbReference type="ARBA" id="ARBA00023295"/>
    </source>
</evidence>
<reference evidence="13" key="2">
    <citation type="submission" date="2015-01" db="EMBL/GenBank/DDBJ databases">
        <title>Evolutionary Origins and Diversification of the Mycorrhizal Mutualists.</title>
        <authorList>
            <consortium name="DOE Joint Genome Institute"/>
            <consortium name="Mycorrhizal Genomics Consortium"/>
            <person name="Kohler A."/>
            <person name="Kuo A."/>
            <person name="Nagy L.G."/>
            <person name="Floudas D."/>
            <person name="Copeland A."/>
            <person name="Barry K.W."/>
            <person name="Cichocki N."/>
            <person name="Veneault-Fourrey C."/>
            <person name="LaButti K."/>
            <person name="Lindquist E.A."/>
            <person name="Lipzen A."/>
            <person name="Lundell T."/>
            <person name="Morin E."/>
            <person name="Murat C."/>
            <person name="Riley R."/>
            <person name="Ohm R."/>
            <person name="Sun H."/>
            <person name="Tunlid A."/>
            <person name="Henrissat B."/>
            <person name="Grigoriev I.V."/>
            <person name="Hibbett D.S."/>
            <person name="Martin F."/>
        </authorList>
    </citation>
    <scope>NUCLEOTIDE SEQUENCE [LARGE SCALE GENOMIC DNA]</scope>
    <source>
        <strain evidence="13">Zn</strain>
    </source>
</reference>
<dbReference type="SUPFAM" id="SSF49785">
    <property type="entry name" value="Galactose-binding domain-like"/>
    <property type="match status" value="1"/>
</dbReference>
<dbReference type="InterPro" id="IPR006710">
    <property type="entry name" value="Glyco_hydro_43"/>
</dbReference>
<dbReference type="InterPro" id="IPR023296">
    <property type="entry name" value="Glyco_hydro_beta-prop_sf"/>
</dbReference>
<dbReference type="GO" id="GO:0030248">
    <property type="term" value="F:cellulose binding"/>
    <property type="evidence" value="ECO:0007669"/>
    <property type="project" value="InterPro"/>
</dbReference>
<dbReference type="Gene3D" id="2.115.10.20">
    <property type="entry name" value="Glycosyl hydrolase domain, family 43"/>
    <property type="match status" value="1"/>
</dbReference>
<dbReference type="PANTHER" id="PTHR43772:SF2">
    <property type="entry name" value="PUTATIVE (AFU_ORTHOLOGUE AFUA_2G04480)-RELATED"/>
    <property type="match status" value="1"/>
</dbReference>
<keyword evidence="3 8" id="KW-0378">Hydrolase</keyword>
<feature type="active site" description="Proton acceptor" evidence="6">
    <location>
        <position position="35"/>
    </location>
</feature>
<feature type="active site" description="Proton donor" evidence="6">
    <location>
        <position position="210"/>
    </location>
</feature>
<dbReference type="STRING" id="913774.A0A0C3H3N1"/>
<organism evidence="12 13">
    <name type="scientific">Oidiodendron maius (strain Zn)</name>
    <dbReference type="NCBI Taxonomy" id="913774"/>
    <lineage>
        <taxon>Eukaryota</taxon>
        <taxon>Fungi</taxon>
        <taxon>Dikarya</taxon>
        <taxon>Ascomycota</taxon>
        <taxon>Pezizomycotina</taxon>
        <taxon>Leotiomycetes</taxon>
        <taxon>Leotiomycetes incertae sedis</taxon>
        <taxon>Myxotrichaceae</taxon>
        <taxon>Oidiodendron</taxon>
    </lineage>
</organism>
<keyword evidence="5 8" id="KW-0326">Glycosidase</keyword>
<dbReference type="InParanoid" id="A0A0C3H3N1"/>
<dbReference type="AlphaFoldDB" id="A0A0C3H3N1"/>
<dbReference type="PROSITE" id="PS51164">
    <property type="entry name" value="CBM1_2"/>
    <property type="match status" value="1"/>
</dbReference>
<dbReference type="InterPro" id="IPR005084">
    <property type="entry name" value="CBM6"/>
</dbReference>
<evidence type="ECO:0000256" key="3">
    <source>
        <dbReference type="ARBA" id="ARBA00022801"/>
    </source>
</evidence>
<dbReference type="PROSITE" id="PS00562">
    <property type="entry name" value="CBM1_1"/>
    <property type="match status" value="1"/>
</dbReference>
<dbReference type="PROSITE" id="PS51175">
    <property type="entry name" value="CBM6"/>
    <property type="match status" value="1"/>
</dbReference>
<feature type="domain" description="CBM1" evidence="10">
    <location>
        <begin position="483"/>
        <end position="518"/>
    </location>
</feature>
<dbReference type="Proteomes" id="UP000054321">
    <property type="component" value="Unassembled WGS sequence"/>
</dbReference>
<dbReference type="GO" id="GO:0005576">
    <property type="term" value="C:extracellular region"/>
    <property type="evidence" value="ECO:0007669"/>
    <property type="project" value="InterPro"/>
</dbReference>
<dbReference type="CDD" id="cd04084">
    <property type="entry name" value="CBM6_xylanase-like"/>
    <property type="match status" value="1"/>
</dbReference>
<keyword evidence="2 9" id="KW-0732">Signal</keyword>
<feature type="chain" id="PRO_5002178024" evidence="9">
    <location>
        <begin position="24"/>
        <end position="519"/>
    </location>
</feature>
<dbReference type="Gene3D" id="2.60.120.260">
    <property type="entry name" value="Galactose-binding domain-like"/>
    <property type="match status" value="1"/>
</dbReference>
<sequence>MATLSLGLLLLGALLDGTGVAKSDNPIIQTIYTADPAPIVYDGRLYVFVDHDENGATTYVMKNWHLFSTVDMGNWQDHGTVMSLATFAWCNANAWAGQVIERNNKFYYYAPVRSNDGSMAIGVGVSNTITGPYTDALGHALVENGGFDPTVWIDDNGQAYLYWANPGLWYVTLNEDMISYSGSVQTVQLTTAGFGVRPGGNSQRPTTFEEGPWIYKRDANGLYYLVYAADCCSEDIRYSTAPTITGPWTYKGVVMPTQGGSFTNHPGVIDYQGHSYFFYHNGALPGGGGYDRSVCVEEFTYNADGTIPSLTMTTAGPAQIASLNPYVRQEAETNAWSWGMSTEVCSEGGMDVTDISNGDYIKVKGVDFGSGAASFAARVASAGSGGKLELRLDSSTGMLVGTCVVSNTGGAQMWATVTCPVSGATGKQDLYFHFTGGSGNLFSFDYWQFFNGSSSSSSSSSAAPPSTSASSAAPSSTSLSSAPCATLYGQCGGSGWTGPFCCAQGTCRFSNTWYSQCLN</sequence>
<dbReference type="SUPFAM" id="SSF57180">
    <property type="entry name" value="Cellulose-binding domain"/>
    <property type="match status" value="1"/>
</dbReference>
<evidence type="ECO:0000256" key="8">
    <source>
        <dbReference type="RuleBase" id="RU361187"/>
    </source>
</evidence>
<dbReference type="Pfam" id="PF03422">
    <property type="entry name" value="CBM_6"/>
    <property type="match status" value="1"/>
</dbReference>
<comment type="similarity">
    <text evidence="1 8">Belongs to the glycosyl hydrolase 43 family.</text>
</comment>
<dbReference type="Pfam" id="PF00734">
    <property type="entry name" value="CBM_1"/>
    <property type="match status" value="1"/>
</dbReference>
<dbReference type="InterPro" id="IPR008979">
    <property type="entry name" value="Galactose-bd-like_sf"/>
</dbReference>
<dbReference type="SMART" id="SM00606">
    <property type="entry name" value="CBD_IV"/>
    <property type="match status" value="1"/>
</dbReference>
<evidence type="ECO:0000256" key="2">
    <source>
        <dbReference type="ARBA" id="ARBA00022729"/>
    </source>
</evidence>
<dbReference type="OrthoDB" id="5211809at2759"/>
<accession>A0A0C3H3N1</accession>
<feature type="signal peptide" evidence="9">
    <location>
        <begin position="1"/>
        <end position="23"/>
    </location>
</feature>
<dbReference type="InterPro" id="IPR000254">
    <property type="entry name" value="CBD"/>
</dbReference>